<evidence type="ECO:0000313" key="2">
    <source>
        <dbReference type="Proteomes" id="UP001221757"/>
    </source>
</evidence>
<dbReference type="EMBL" id="JARKIE010000017">
    <property type="protein sequence ID" value="KAJ7701587.1"/>
    <property type="molecule type" value="Genomic_DNA"/>
</dbReference>
<gene>
    <name evidence="1" type="ORF">B0H17DRAFT_1176533</name>
</gene>
<accession>A0AAD7GPP2</accession>
<reference evidence="1" key="1">
    <citation type="submission" date="2023-03" db="EMBL/GenBank/DDBJ databases">
        <title>Massive genome expansion in bonnet fungi (Mycena s.s.) driven by repeated elements and novel gene families across ecological guilds.</title>
        <authorList>
            <consortium name="Lawrence Berkeley National Laboratory"/>
            <person name="Harder C.B."/>
            <person name="Miyauchi S."/>
            <person name="Viragh M."/>
            <person name="Kuo A."/>
            <person name="Thoen E."/>
            <person name="Andreopoulos B."/>
            <person name="Lu D."/>
            <person name="Skrede I."/>
            <person name="Drula E."/>
            <person name="Henrissat B."/>
            <person name="Morin E."/>
            <person name="Kohler A."/>
            <person name="Barry K."/>
            <person name="LaButti K."/>
            <person name="Morin E."/>
            <person name="Salamov A."/>
            <person name="Lipzen A."/>
            <person name="Mereny Z."/>
            <person name="Hegedus B."/>
            <person name="Baldrian P."/>
            <person name="Stursova M."/>
            <person name="Weitz H."/>
            <person name="Taylor A."/>
            <person name="Grigoriev I.V."/>
            <person name="Nagy L.G."/>
            <person name="Martin F."/>
            <person name="Kauserud H."/>
        </authorList>
    </citation>
    <scope>NUCLEOTIDE SEQUENCE</scope>
    <source>
        <strain evidence="1">CBHHK067</strain>
    </source>
</reference>
<sequence length="187" mass="20507">LAPLQVRRWIRKGTCKQTPAPTLISTPYFYLLQHSTSEQVKWLSPWPPFLFPNARLSTTSLNSLVNPTPTTEDILGAAKYSKDAERARGTGKISESAIADALVYATAINCAAGCRGKAKEVVKDDVGALTKILETLRALETKFTNKVVHSSLFVSLFRSLFLPFLHPFSLPLSWLLPSSTRNTAAGC</sequence>
<feature type="non-terminal residue" evidence="1">
    <location>
        <position position="1"/>
    </location>
</feature>
<proteinExistence type="predicted"/>
<organism evidence="1 2">
    <name type="scientific">Mycena rosella</name>
    <name type="common">Pink bonnet</name>
    <name type="synonym">Agaricus rosellus</name>
    <dbReference type="NCBI Taxonomy" id="1033263"/>
    <lineage>
        <taxon>Eukaryota</taxon>
        <taxon>Fungi</taxon>
        <taxon>Dikarya</taxon>
        <taxon>Basidiomycota</taxon>
        <taxon>Agaricomycotina</taxon>
        <taxon>Agaricomycetes</taxon>
        <taxon>Agaricomycetidae</taxon>
        <taxon>Agaricales</taxon>
        <taxon>Marasmiineae</taxon>
        <taxon>Mycenaceae</taxon>
        <taxon>Mycena</taxon>
    </lineage>
</organism>
<dbReference type="AlphaFoldDB" id="A0AAD7GPP2"/>
<name>A0AAD7GPP2_MYCRO</name>
<comment type="caution">
    <text evidence="1">The sequence shown here is derived from an EMBL/GenBank/DDBJ whole genome shotgun (WGS) entry which is preliminary data.</text>
</comment>
<evidence type="ECO:0000313" key="1">
    <source>
        <dbReference type="EMBL" id="KAJ7701587.1"/>
    </source>
</evidence>
<protein>
    <submittedName>
        <fullName evidence="1">Uncharacterized protein</fullName>
    </submittedName>
</protein>
<keyword evidence="2" id="KW-1185">Reference proteome</keyword>
<dbReference type="Proteomes" id="UP001221757">
    <property type="component" value="Unassembled WGS sequence"/>
</dbReference>